<dbReference type="GO" id="GO:0008483">
    <property type="term" value="F:transaminase activity"/>
    <property type="evidence" value="ECO:0007669"/>
    <property type="project" value="TreeGrafter"/>
</dbReference>
<dbReference type="PANTHER" id="PTHR30244:SF34">
    <property type="entry name" value="DTDP-4-AMINO-4,6-DIDEOXYGALACTOSE TRANSAMINASE"/>
    <property type="match status" value="1"/>
</dbReference>
<reference evidence="4 5" key="1">
    <citation type="journal article" date="2015" name="Nature">
        <title>rRNA introns, odd ribosomes, and small enigmatic genomes across a large radiation of phyla.</title>
        <authorList>
            <person name="Brown C.T."/>
            <person name="Hug L.A."/>
            <person name="Thomas B.C."/>
            <person name="Sharon I."/>
            <person name="Castelle C.J."/>
            <person name="Singh A."/>
            <person name="Wilkins M.J."/>
            <person name="Williams K.H."/>
            <person name="Banfield J.F."/>
        </authorList>
    </citation>
    <scope>NUCLEOTIDE SEQUENCE [LARGE SCALE GENOMIC DNA]</scope>
</reference>
<dbReference type="PANTHER" id="PTHR30244">
    <property type="entry name" value="TRANSAMINASE"/>
    <property type="match status" value="1"/>
</dbReference>
<accession>A0A0G0JVU4</accession>
<dbReference type="GO" id="GO:0000271">
    <property type="term" value="P:polysaccharide biosynthetic process"/>
    <property type="evidence" value="ECO:0007669"/>
    <property type="project" value="TreeGrafter"/>
</dbReference>
<name>A0A0G0JVU4_9BACT</name>
<protein>
    <submittedName>
        <fullName evidence="4">Uncharacterized protein</fullName>
    </submittedName>
</protein>
<evidence type="ECO:0000256" key="3">
    <source>
        <dbReference type="RuleBase" id="RU004508"/>
    </source>
</evidence>
<dbReference type="InterPro" id="IPR015424">
    <property type="entry name" value="PyrdxlP-dep_Trfase"/>
</dbReference>
<dbReference type="InterPro" id="IPR000653">
    <property type="entry name" value="DegT/StrS_aminotransferase"/>
</dbReference>
<evidence type="ECO:0000256" key="2">
    <source>
        <dbReference type="PIRSR" id="PIRSR000390-2"/>
    </source>
</evidence>
<dbReference type="InterPro" id="IPR015422">
    <property type="entry name" value="PyrdxlP-dep_Trfase_small"/>
</dbReference>
<dbReference type="InterPro" id="IPR015421">
    <property type="entry name" value="PyrdxlP-dep_Trfase_major"/>
</dbReference>
<dbReference type="EMBL" id="LBUP01000001">
    <property type="protein sequence ID" value="KKQ67225.1"/>
    <property type="molecule type" value="Genomic_DNA"/>
</dbReference>
<evidence type="ECO:0000313" key="4">
    <source>
        <dbReference type="EMBL" id="KKQ67225.1"/>
    </source>
</evidence>
<feature type="modified residue" description="N6-(pyridoxal phosphate)lysine" evidence="2">
    <location>
        <position position="187"/>
    </location>
</feature>
<evidence type="ECO:0000313" key="5">
    <source>
        <dbReference type="Proteomes" id="UP000034235"/>
    </source>
</evidence>
<evidence type="ECO:0000256" key="1">
    <source>
        <dbReference type="PIRSR" id="PIRSR000390-1"/>
    </source>
</evidence>
<dbReference type="AlphaFoldDB" id="A0A0G0JVU4"/>
<dbReference type="Pfam" id="PF01041">
    <property type="entry name" value="DegT_DnrJ_EryC1"/>
    <property type="match status" value="1"/>
</dbReference>
<dbReference type="PATRIC" id="fig|1618422.5.peg.155"/>
<gene>
    <name evidence="4" type="ORF">US86_C0001G0152</name>
</gene>
<dbReference type="SUPFAM" id="SSF53383">
    <property type="entry name" value="PLP-dependent transferases"/>
    <property type="match status" value="1"/>
</dbReference>
<comment type="caution">
    <text evidence="4">The sequence shown here is derived from an EMBL/GenBank/DDBJ whole genome shotgun (WGS) entry which is preliminary data.</text>
</comment>
<keyword evidence="2 3" id="KW-0663">Pyridoxal phosphate</keyword>
<dbReference type="PIRSF" id="PIRSF000390">
    <property type="entry name" value="PLP_StrS"/>
    <property type="match status" value="1"/>
</dbReference>
<feature type="active site" description="Proton acceptor" evidence="1">
    <location>
        <position position="187"/>
    </location>
</feature>
<dbReference type="Proteomes" id="UP000034235">
    <property type="component" value="Unassembled WGS sequence"/>
</dbReference>
<dbReference type="Gene3D" id="3.40.640.10">
    <property type="entry name" value="Type I PLP-dependent aspartate aminotransferase-like (Major domain)"/>
    <property type="match status" value="1"/>
</dbReference>
<organism evidence="4 5">
    <name type="scientific">Candidatus Daviesbacteria bacterium GW2011_GWA2_38_24</name>
    <dbReference type="NCBI Taxonomy" id="1618422"/>
    <lineage>
        <taxon>Bacteria</taxon>
        <taxon>Candidatus Daviesiibacteriota</taxon>
    </lineage>
</organism>
<sequence>MKKISEKTINISSPQVGSDEIAAVNTVLKSGMIVQGPVVAELEGKFAEYCGVKFALAVNSGTAALHTALYALGVGEGDEVITTPFTFVATANVILMQRAKVVFADIEEENYNINPEEIVKKVTKRTKAIIAVDLYGNPVKYNELKRICDKHKIALVGDSCQAVGAEYGGQKIGSLSDITAFSLYATKNIMCGEGGLITTDDESLARRCEMFRNHGQDKNTRYEYIDLGYNYRLNDILAAIGLKQSEKIDKLNNQRIENALWLSKELSHVKGLILPKVESGSKHVFHQYTIRVTDKFKGTRDGLLAYLQSKGVGCRIYYPKPLHLFPQFNERRDRRGEYPVAEKAAEEVMSLPIHPQLTKEDLLYIVNLIKSF</sequence>
<dbReference type="CDD" id="cd00616">
    <property type="entry name" value="AHBA_syn"/>
    <property type="match status" value="1"/>
</dbReference>
<dbReference type="GO" id="GO:0030170">
    <property type="term" value="F:pyridoxal phosphate binding"/>
    <property type="evidence" value="ECO:0007669"/>
    <property type="project" value="TreeGrafter"/>
</dbReference>
<dbReference type="Gene3D" id="3.90.1150.10">
    <property type="entry name" value="Aspartate Aminotransferase, domain 1"/>
    <property type="match status" value="1"/>
</dbReference>
<comment type="similarity">
    <text evidence="3">Belongs to the DegT/DnrJ/EryC1 family.</text>
</comment>
<proteinExistence type="inferred from homology"/>